<evidence type="ECO:0000313" key="1">
    <source>
        <dbReference type="EMBL" id="KAJ8890185.1"/>
    </source>
</evidence>
<reference evidence="1 2" key="1">
    <citation type="submission" date="2023-02" db="EMBL/GenBank/DDBJ databases">
        <title>LHISI_Scaffold_Assembly.</title>
        <authorList>
            <person name="Stuart O.P."/>
            <person name="Cleave R."/>
            <person name="Magrath M.J.L."/>
            <person name="Mikheyev A.S."/>
        </authorList>
    </citation>
    <scope>NUCLEOTIDE SEQUENCE [LARGE SCALE GENOMIC DNA]</scope>
    <source>
        <strain evidence="1">Daus_M_001</strain>
        <tissue evidence="1">Leg muscle</tissue>
    </source>
</reference>
<dbReference type="EMBL" id="JARBHB010000003">
    <property type="protein sequence ID" value="KAJ8890185.1"/>
    <property type="molecule type" value="Genomic_DNA"/>
</dbReference>
<gene>
    <name evidence="1" type="ORF">PR048_009692</name>
</gene>
<accession>A0ABQ9I1N7</accession>
<organism evidence="1 2">
    <name type="scientific">Dryococelus australis</name>
    <dbReference type="NCBI Taxonomy" id="614101"/>
    <lineage>
        <taxon>Eukaryota</taxon>
        <taxon>Metazoa</taxon>
        <taxon>Ecdysozoa</taxon>
        <taxon>Arthropoda</taxon>
        <taxon>Hexapoda</taxon>
        <taxon>Insecta</taxon>
        <taxon>Pterygota</taxon>
        <taxon>Neoptera</taxon>
        <taxon>Polyneoptera</taxon>
        <taxon>Phasmatodea</taxon>
        <taxon>Verophasmatodea</taxon>
        <taxon>Anareolatae</taxon>
        <taxon>Phasmatidae</taxon>
        <taxon>Eurycanthinae</taxon>
        <taxon>Dryococelus</taxon>
    </lineage>
</organism>
<sequence>MTGEVADDCLATSVASLLPPFHGCNLLNRNYQKGNWGNCTIRWVARGPEGTLVRPATKGAAGGLSGRIRGILAVAGDDFRTRTQSGLVDSALLRAFSGLYKLKATDGSDDSNSKICLLVVTYFDKEAQTTVLSVPSLPELKGNSTDINICSTNIVSFCSLHPYESILNRQLDHDLVTGSATFDMGIGLPLESSRPCGWLVQLWTSLLQAAGMVKSSQSAEVVEAVLQPVGEVEAMSQVEKRRERSFANQGVLLTNLRGRAAEVLLSRVAAGTSSTAKCRVVVHQKVLFIHKGGDYILGSGRAALFIMNRINHLYVQGCPTRRVPLVVKSDTASARVVAVWKAILCRRCNLGPPGRDNGGKYPPTPLVSRNAAPTGNRTIANRCGVVWDAIGCSVPCSIEDKFGKLAITEYPRTVTSASDENQR</sequence>
<name>A0ABQ9I1N7_9NEOP</name>
<keyword evidence="2" id="KW-1185">Reference proteome</keyword>
<dbReference type="Proteomes" id="UP001159363">
    <property type="component" value="Chromosome 3"/>
</dbReference>
<comment type="caution">
    <text evidence="1">The sequence shown here is derived from an EMBL/GenBank/DDBJ whole genome shotgun (WGS) entry which is preliminary data.</text>
</comment>
<proteinExistence type="predicted"/>
<protein>
    <submittedName>
        <fullName evidence="1">Uncharacterized protein</fullName>
    </submittedName>
</protein>
<evidence type="ECO:0000313" key="2">
    <source>
        <dbReference type="Proteomes" id="UP001159363"/>
    </source>
</evidence>